<reference evidence="2 3" key="1">
    <citation type="submission" date="2024-04" db="EMBL/GenBank/DDBJ databases">
        <authorList>
            <person name="Rising A."/>
            <person name="Reimegard J."/>
            <person name="Sonavane S."/>
            <person name="Akerstrom W."/>
            <person name="Nylinder S."/>
            <person name="Hedman E."/>
            <person name="Kallberg Y."/>
        </authorList>
    </citation>
    <scope>NUCLEOTIDE SEQUENCE [LARGE SCALE GENOMIC DNA]</scope>
</reference>
<sequence>VLLKELDELGSICSTDTDGERIEKDFNEQENKMAEKGKLISKNADALNLKKTYNTKYLNNNDFIPENEAVFPLMKKKNSKHTSSVKKASSNAKHQAESITNPLRENAAKGVKRKP</sequence>
<gene>
    <name evidence="2" type="ORF">LARSCL_LOCUS22444</name>
</gene>
<evidence type="ECO:0000313" key="2">
    <source>
        <dbReference type="EMBL" id="CAL1301324.1"/>
    </source>
</evidence>
<organism evidence="2 3">
    <name type="scientific">Larinioides sclopetarius</name>
    <dbReference type="NCBI Taxonomy" id="280406"/>
    <lineage>
        <taxon>Eukaryota</taxon>
        <taxon>Metazoa</taxon>
        <taxon>Ecdysozoa</taxon>
        <taxon>Arthropoda</taxon>
        <taxon>Chelicerata</taxon>
        <taxon>Arachnida</taxon>
        <taxon>Araneae</taxon>
        <taxon>Araneomorphae</taxon>
        <taxon>Entelegynae</taxon>
        <taxon>Araneoidea</taxon>
        <taxon>Araneidae</taxon>
        <taxon>Larinioides</taxon>
    </lineage>
</organism>
<keyword evidence="3" id="KW-1185">Reference proteome</keyword>
<comment type="caution">
    <text evidence="2">The sequence shown here is derived from an EMBL/GenBank/DDBJ whole genome shotgun (WGS) entry which is preliminary data.</text>
</comment>
<proteinExistence type="predicted"/>
<feature type="non-terminal residue" evidence="2">
    <location>
        <position position="1"/>
    </location>
</feature>
<dbReference type="EMBL" id="CAXIEN010000653">
    <property type="protein sequence ID" value="CAL1301324.1"/>
    <property type="molecule type" value="Genomic_DNA"/>
</dbReference>
<dbReference type="Proteomes" id="UP001497382">
    <property type="component" value="Unassembled WGS sequence"/>
</dbReference>
<evidence type="ECO:0000256" key="1">
    <source>
        <dbReference type="SAM" id="MobiDB-lite"/>
    </source>
</evidence>
<evidence type="ECO:0000313" key="3">
    <source>
        <dbReference type="Proteomes" id="UP001497382"/>
    </source>
</evidence>
<name>A0AAV2C0U8_9ARAC</name>
<protein>
    <submittedName>
        <fullName evidence="2">Uncharacterized protein</fullName>
    </submittedName>
</protein>
<feature type="compositionally biased region" description="Basic residues" evidence="1">
    <location>
        <begin position="75"/>
        <end position="84"/>
    </location>
</feature>
<dbReference type="AlphaFoldDB" id="A0AAV2C0U8"/>
<feature type="compositionally biased region" description="Polar residues" evidence="1">
    <location>
        <begin position="85"/>
        <end position="103"/>
    </location>
</feature>
<feature type="region of interest" description="Disordered" evidence="1">
    <location>
        <begin position="75"/>
        <end position="115"/>
    </location>
</feature>
<feature type="non-terminal residue" evidence="2">
    <location>
        <position position="115"/>
    </location>
</feature>
<accession>A0AAV2C0U8</accession>